<keyword evidence="3" id="KW-0677">Repeat</keyword>
<dbReference type="InParanoid" id="D8LXX1"/>
<evidence type="ECO:0000256" key="1">
    <source>
        <dbReference type="ARBA" id="ARBA00007583"/>
    </source>
</evidence>
<evidence type="ECO:0000313" key="8">
    <source>
        <dbReference type="Proteomes" id="UP000008312"/>
    </source>
</evidence>
<dbReference type="Gene3D" id="3.30.300.320">
    <property type="match status" value="1"/>
</dbReference>
<keyword evidence="4" id="KW-1015">Disulfide bond</keyword>
<proteinExistence type="inferred from homology"/>
<dbReference type="GO" id="GO:0005794">
    <property type="term" value="C:Golgi apparatus"/>
    <property type="evidence" value="ECO:0007669"/>
    <property type="project" value="TreeGrafter"/>
</dbReference>
<dbReference type="OrthoDB" id="263283at2759"/>
<dbReference type="PANTHER" id="PTHR24045:SF0">
    <property type="entry name" value="N-ACETYLGLUCOSAMINE-1-PHOSPHOTRANSFERASE SUBUNITS ALPHA_BETA"/>
    <property type="match status" value="1"/>
</dbReference>
<dbReference type="InterPro" id="IPR000800">
    <property type="entry name" value="Notch_dom"/>
</dbReference>
<evidence type="ECO:0000256" key="3">
    <source>
        <dbReference type="ARBA" id="ARBA00022737"/>
    </source>
</evidence>
<feature type="domain" description="LNR" evidence="6">
    <location>
        <begin position="303"/>
        <end position="341"/>
    </location>
</feature>
<comment type="similarity">
    <text evidence="1">Belongs to the stealth family.</text>
</comment>
<evidence type="ECO:0000256" key="5">
    <source>
        <dbReference type="ARBA" id="ARBA00023180"/>
    </source>
</evidence>
<keyword evidence="8" id="KW-1185">Reference proteome</keyword>
<dbReference type="InterPro" id="IPR021520">
    <property type="entry name" value="Stealth_CR2"/>
</dbReference>
<evidence type="ECO:0000259" key="6">
    <source>
        <dbReference type="SMART" id="SM00004"/>
    </source>
</evidence>
<keyword evidence="2" id="KW-0808">Transferase</keyword>
<dbReference type="EMBL" id="FN668639">
    <property type="protein sequence ID" value="CBK20426.2"/>
    <property type="molecule type" value="Genomic_DNA"/>
</dbReference>
<dbReference type="Pfam" id="PF11380">
    <property type="entry name" value="Stealth_CR2"/>
    <property type="match status" value="1"/>
</dbReference>
<dbReference type="Pfam" id="PF17101">
    <property type="entry name" value="Stealth_CR1"/>
    <property type="match status" value="1"/>
</dbReference>
<sequence length="450" mass="50255">MESRIDFSLLVPRLVARKRGFCVMYHLLSMNNAPSCTIICISMFSIVFSSIYIFQSLHFQTPSVGRCSPDFYDNIGFYPPMNATCFPQVDAVYTWVNGSDPEWFQEMQYYRSIYMRSHNTNESERDTSISMNRFRDNDELKYSIRSLEANAPWIHHIYIVTNGQIPSWLDLSNPKISVVFHKDIFRVPHSLPTFSSPAIELNLHHIPHLSDYFIYFNDDVFLGQPVHLSDFISLQRGQKLFASWLVPDCSDRCRYNDLGNGQCDPACNTPACGFDLGDCASRDAPPPRGGASLTANRDRIAQLVLPDESCSPDCSPDWLADGRCDAPCDRPACAFDAGDCQPRGEKPVAENRGNDLGADGADGAEEVLAVKRPGEWVCVGEGGFPRGSGDSEAEEFVQEGWGVTPESFCVTRMVMTGSFIQIDIGEKVETRKVESVVAVENGFFYLLGGK</sequence>
<reference evidence="7" key="1">
    <citation type="submission" date="2010-02" db="EMBL/GenBank/DDBJ databases">
        <title>Sequencing and annotation of the Blastocystis hominis genome.</title>
        <authorList>
            <person name="Wincker P."/>
        </authorList>
    </citation>
    <scope>NUCLEOTIDE SEQUENCE</scope>
    <source>
        <strain evidence="7">Singapore isolate B</strain>
    </source>
</reference>
<accession>D8LXX1</accession>
<evidence type="ECO:0000256" key="2">
    <source>
        <dbReference type="ARBA" id="ARBA00022679"/>
    </source>
</evidence>
<gene>
    <name evidence="7" type="ORF">GSBLH_T00000769001</name>
</gene>
<organism evidence="7">
    <name type="scientific">Blastocystis hominis</name>
    <dbReference type="NCBI Taxonomy" id="12968"/>
    <lineage>
        <taxon>Eukaryota</taxon>
        <taxon>Sar</taxon>
        <taxon>Stramenopiles</taxon>
        <taxon>Bigyra</taxon>
        <taxon>Opalozoa</taxon>
        <taxon>Opalinata</taxon>
        <taxon>Blastocystidae</taxon>
        <taxon>Blastocystis</taxon>
    </lineage>
</organism>
<dbReference type="Proteomes" id="UP000008312">
    <property type="component" value="Unassembled WGS sequence"/>
</dbReference>
<keyword evidence="5" id="KW-0325">Glycoprotein</keyword>
<evidence type="ECO:0000256" key="4">
    <source>
        <dbReference type="ARBA" id="ARBA00023157"/>
    </source>
</evidence>
<dbReference type="AlphaFoldDB" id="D8LXX1"/>
<dbReference type="GeneID" id="24918060"/>
<dbReference type="InterPro" id="IPR047141">
    <property type="entry name" value="Stealth"/>
</dbReference>
<feature type="domain" description="LNR" evidence="6">
    <location>
        <begin position="242"/>
        <end position="280"/>
    </location>
</feature>
<dbReference type="RefSeq" id="XP_012894474.1">
    <property type="nucleotide sequence ID" value="XM_013039020.1"/>
</dbReference>
<name>D8LXX1_BLAHO</name>
<evidence type="ECO:0000313" key="7">
    <source>
        <dbReference type="EMBL" id="CBK20426.2"/>
    </source>
</evidence>
<dbReference type="PANTHER" id="PTHR24045">
    <property type="match status" value="1"/>
</dbReference>
<dbReference type="SMART" id="SM00004">
    <property type="entry name" value="NL"/>
    <property type="match status" value="2"/>
</dbReference>
<protein>
    <recommendedName>
        <fullName evidence="6">LNR domain-containing protein</fullName>
    </recommendedName>
</protein>
<dbReference type="Pfam" id="PF00066">
    <property type="entry name" value="Notch"/>
    <property type="match status" value="2"/>
</dbReference>
<dbReference type="InterPro" id="IPR031358">
    <property type="entry name" value="Stealth_CR1"/>
</dbReference>
<dbReference type="GO" id="GO:0016772">
    <property type="term" value="F:transferase activity, transferring phosphorus-containing groups"/>
    <property type="evidence" value="ECO:0007669"/>
    <property type="project" value="InterPro"/>
</dbReference>